<keyword evidence="2" id="KW-1185">Reference proteome</keyword>
<dbReference type="RefSeq" id="WP_007491043.1">
    <property type="nucleotide sequence ID" value="NZ_AGBF01000003.1"/>
</dbReference>
<reference evidence="1 2" key="1">
    <citation type="submission" date="2011-08" db="EMBL/GenBank/DDBJ databases">
        <authorList>
            <person name="Lin Y."/>
            <person name="Hao X."/>
            <person name="Johnstone L."/>
            <person name="Miller S.J."/>
            <person name="Wei G."/>
            <person name="Rensing C."/>
        </authorList>
    </citation>
    <scope>NUCLEOTIDE SEQUENCE [LARGE SCALE GENOMIC DNA]</scope>
    <source>
        <strain evidence="1 2">K42</strain>
    </source>
</reference>
<dbReference type="PATRIC" id="fig|700597.3.peg.408"/>
<dbReference type="Proteomes" id="UP000004217">
    <property type="component" value="Unassembled WGS sequence"/>
</dbReference>
<name>G2G4M2_9ACTN</name>
<gene>
    <name evidence="1" type="ORF">SZN_02127</name>
</gene>
<evidence type="ECO:0000313" key="1">
    <source>
        <dbReference type="EMBL" id="EGX61495.1"/>
    </source>
</evidence>
<organism evidence="1 2">
    <name type="scientific">Streptomyces zinciresistens K42</name>
    <dbReference type="NCBI Taxonomy" id="700597"/>
    <lineage>
        <taxon>Bacteria</taxon>
        <taxon>Bacillati</taxon>
        <taxon>Actinomycetota</taxon>
        <taxon>Actinomycetes</taxon>
        <taxon>Kitasatosporales</taxon>
        <taxon>Streptomycetaceae</taxon>
        <taxon>Streptomyces</taxon>
    </lineage>
</organism>
<dbReference type="OrthoDB" id="4288512at2"/>
<comment type="caution">
    <text evidence="1">The sequence shown here is derived from an EMBL/GenBank/DDBJ whole genome shotgun (WGS) entry which is preliminary data.</text>
</comment>
<protein>
    <submittedName>
        <fullName evidence="1">Uncharacterized protein</fullName>
    </submittedName>
</protein>
<dbReference type="AlphaFoldDB" id="G2G4M2"/>
<dbReference type="EMBL" id="AGBF01000003">
    <property type="protein sequence ID" value="EGX61495.1"/>
    <property type="molecule type" value="Genomic_DNA"/>
</dbReference>
<accession>G2G4M2</accession>
<evidence type="ECO:0000313" key="2">
    <source>
        <dbReference type="Proteomes" id="UP000004217"/>
    </source>
</evidence>
<sequence>MTTAMRRYGLRWNDPDGASQASAALFEKPAAIRRKRALKASGCTHVKVVEVPPGEIVHPAT</sequence>
<proteinExistence type="predicted"/>